<feature type="compositionally biased region" description="Polar residues" evidence="1">
    <location>
        <begin position="424"/>
        <end position="437"/>
    </location>
</feature>
<evidence type="ECO:0000313" key="4">
    <source>
        <dbReference type="EnsemblPlants" id="Pp3c2_28590V3.5"/>
    </source>
</evidence>
<dbReference type="RefSeq" id="XP_024368893.1">
    <property type="nucleotide sequence ID" value="XM_024513125.2"/>
</dbReference>
<gene>
    <name evidence="4" type="primary">LOC112279056</name>
</gene>
<evidence type="ECO:0000259" key="3">
    <source>
        <dbReference type="Pfam" id="PF21647"/>
    </source>
</evidence>
<dbReference type="PANTHER" id="PTHR31928">
    <property type="entry name" value="EXPRESSED PROTEIN"/>
    <property type="match status" value="1"/>
</dbReference>
<evidence type="ECO:0000259" key="2">
    <source>
        <dbReference type="Pfam" id="PF06075"/>
    </source>
</evidence>
<feature type="region of interest" description="Disordered" evidence="1">
    <location>
        <begin position="411"/>
        <end position="458"/>
    </location>
</feature>
<dbReference type="KEGG" id="ppp:112279056"/>
<protein>
    <recommendedName>
        <fullName evidence="6">DUF936 domain-containing protein</fullName>
    </recommendedName>
</protein>
<feature type="domain" description="DUF936" evidence="2">
    <location>
        <begin position="4"/>
        <end position="120"/>
    </location>
</feature>
<dbReference type="FunCoup" id="A0A7I4D2C3">
    <property type="interactions" value="2040"/>
</dbReference>
<dbReference type="Proteomes" id="UP000006727">
    <property type="component" value="Chromosome 2"/>
</dbReference>
<name>A0A7I4D2C3_PHYPA</name>
<organism evidence="4 5">
    <name type="scientific">Physcomitrium patens</name>
    <name type="common">Spreading-leaved earth moss</name>
    <name type="synonym">Physcomitrella patens</name>
    <dbReference type="NCBI Taxonomy" id="3218"/>
    <lineage>
        <taxon>Eukaryota</taxon>
        <taxon>Viridiplantae</taxon>
        <taxon>Streptophyta</taxon>
        <taxon>Embryophyta</taxon>
        <taxon>Bryophyta</taxon>
        <taxon>Bryophytina</taxon>
        <taxon>Bryopsida</taxon>
        <taxon>Funariidae</taxon>
        <taxon>Funariales</taxon>
        <taxon>Funariaceae</taxon>
        <taxon>Physcomitrium</taxon>
    </lineage>
</organism>
<reference evidence="4" key="3">
    <citation type="submission" date="2020-12" db="UniProtKB">
        <authorList>
            <consortium name="EnsemblPlants"/>
        </authorList>
    </citation>
    <scope>IDENTIFICATION</scope>
</reference>
<feature type="compositionally biased region" description="Basic and acidic residues" evidence="1">
    <location>
        <begin position="381"/>
        <end position="396"/>
    </location>
</feature>
<dbReference type="Pfam" id="PF06075">
    <property type="entry name" value="DUF936"/>
    <property type="match status" value="1"/>
</dbReference>
<evidence type="ECO:0000256" key="1">
    <source>
        <dbReference type="SAM" id="MobiDB-lite"/>
    </source>
</evidence>
<feature type="compositionally biased region" description="Polar residues" evidence="1">
    <location>
        <begin position="710"/>
        <end position="724"/>
    </location>
</feature>
<dbReference type="GeneID" id="112279056"/>
<feature type="compositionally biased region" description="Low complexity" evidence="1">
    <location>
        <begin position="695"/>
        <end position="705"/>
    </location>
</feature>
<evidence type="ECO:0008006" key="6">
    <source>
        <dbReference type="Google" id="ProtNLM"/>
    </source>
</evidence>
<dbReference type="InterPro" id="IPR049172">
    <property type="entry name" value="DUF6857_pln"/>
</dbReference>
<dbReference type="EnsemblPlants" id="Pp3c2_28590V3.5">
    <property type="protein sequence ID" value="Pp3c2_28590V3.5"/>
    <property type="gene ID" value="Pp3c2_28590"/>
</dbReference>
<dbReference type="AlphaFoldDB" id="A0A7I4D2C3"/>
<reference evidence="4 5" key="1">
    <citation type="journal article" date="2008" name="Science">
        <title>The Physcomitrella genome reveals evolutionary insights into the conquest of land by plants.</title>
        <authorList>
            <person name="Rensing S."/>
            <person name="Lang D."/>
            <person name="Zimmer A."/>
            <person name="Terry A."/>
            <person name="Salamov A."/>
            <person name="Shapiro H."/>
            <person name="Nishiyama T."/>
            <person name="Perroud P.-F."/>
            <person name="Lindquist E."/>
            <person name="Kamisugi Y."/>
            <person name="Tanahashi T."/>
            <person name="Sakakibara K."/>
            <person name="Fujita T."/>
            <person name="Oishi K."/>
            <person name="Shin-I T."/>
            <person name="Kuroki Y."/>
            <person name="Toyoda A."/>
            <person name="Suzuki Y."/>
            <person name="Hashimoto A."/>
            <person name="Yamaguchi K."/>
            <person name="Sugano A."/>
            <person name="Kohara Y."/>
            <person name="Fujiyama A."/>
            <person name="Anterola A."/>
            <person name="Aoki S."/>
            <person name="Ashton N."/>
            <person name="Barbazuk W.B."/>
            <person name="Barker E."/>
            <person name="Bennetzen J."/>
            <person name="Bezanilla M."/>
            <person name="Blankenship R."/>
            <person name="Cho S.H."/>
            <person name="Dutcher S."/>
            <person name="Estelle M."/>
            <person name="Fawcett J.A."/>
            <person name="Gundlach H."/>
            <person name="Hanada K."/>
            <person name="Heyl A."/>
            <person name="Hicks K.A."/>
            <person name="Hugh J."/>
            <person name="Lohr M."/>
            <person name="Mayer K."/>
            <person name="Melkozernov A."/>
            <person name="Murata T."/>
            <person name="Nelson D."/>
            <person name="Pils B."/>
            <person name="Prigge M."/>
            <person name="Reiss B."/>
            <person name="Renner T."/>
            <person name="Rombauts S."/>
            <person name="Rushton P."/>
            <person name="Sanderfoot A."/>
            <person name="Schween G."/>
            <person name="Shiu S.-H."/>
            <person name="Stueber K."/>
            <person name="Theodoulou F.L."/>
            <person name="Tu H."/>
            <person name="Van de Peer Y."/>
            <person name="Verrier P.J."/>
            <person name="Waters E."/>
            <person name="Wood A."/>
            <person name="Yang L."/>
            <person name="Cove D."/>
            <person name="Cuming A."/>
            <person name="Hasebe M."/>
            <person name="Lucas S."/>
            <person name="Mishler D.B."/>
            <person name="Reski R."/>
            <person name="Grigoriev I."/>
            <person name="Quatrano R.S."/>
            <person name="Boore J.L."/>
        </authorList>
    </citation>
    <scope>NUCLEOTIDE SEQUENCE [LARGE SCALE GENOMIC DNA]</scope>
    <source>
        <strain evidence="4 5">cv. Gransden 2004</strain>
    </source>
</reference>
<dbReference type="PANTHER" id="PTHR31928:SF4">
    <property type="entry name" value="OS08G0541500 PROTEIN"/>
    <property type="match status" value="1"/>
</dbReference>
<dbReference type="InterPro" id="IPR048297">
    <property type="entry name" value="DUF936_dom_pln"/>
</dbReference>
<dbReference type="Gramene" id="Pp3c2_28590V3.5">
    <property type="protein sequence ID" value="Pp3c2_28590V3.5"/>
    <property type="gene ID" value="Pp3c2_28590"/>
</dbReference>
<evidence type="ECO:0000313" key="5">
    <source>
        <dbReference type="Proteomes" id="UP000006727"/>
    </source>
</evidence>
<feature type="compositionally biased region" description="Polar residues" evidence="1">
    <location>
        <begin position="637"/>
        <end position="674"/>
    </location>
</feature>
<feature type="domain" description="DUF6857" evidence="3">
    <location>
        <begin position="470"/>
        <end position="856"/>
    </location>
</feature>
<sequence length="886" mass="95392">MVTLTPGILLKLLQHINSDVKAAGEHRSALLQVISIMPALHGSELWPNQGFYIKVSDSSHAMYVSLGEEHNDLILSDKLQLGQYIHVDRLEAGSPVPLLRGVRLVPGRHQCVGNPEDLVAAVVPTSAIDVSVQPDLFQPDLRTWDTIDTRCDSNRLNGRFDPPSVESIVRKNVAKPNGPFVTGLIGRSPSSRFQDVEVVLEKTIEISSDNCGAQKFARGTMARTVSFRPQPGSEFARSSVPLEERRTISRSKLRAEHPKVNVDCTSALKEERKTSSPSRSQSIMKCTFSDERTTASSFPKSVVARADDRIISYRDSSTITSRAKQTSPITKRCVSTGKVVNSVDATKKRIDGSTGRAAEPVTTAVKNTLRKSWEGLAVAKNSKDRPQPKTSKPDVKAKLWSSVSGLRNKLVESDGTSLLDKRSSSPQVSSGRPNQGRTDSSSSTVGSTSPTHSTSSATVNDIDVFQRHSGGHSWSSLPGNLATFGKKALQSRDAAALAAAEALQEASAAESVLQNLSMFAELCSDARIDHPQPSVELFLSLHHSLKHAVIVSNALSTARNAPESATLADDISEAAIGKAQVVMEKSLSAANWVTAALTSDLANFSTQIKQAGSTPGNALRNAPKRTSNPPLQVIPDNPSTVPRGRSSSPSVTSRNILSTPTSPSHRPALSSVSHIANLKRTAAESRSQSPGPVLSSRRSSAISRIGLGKSSKTTSKVSPESQSVEPKAPSARSAATPPPVWVRGKGVAETAELAKQLESEAQWWFLNFMERALDVGFHEATSASNERDDPLHGAKVMSQQENCHIATMLSQLKRVNDWLDEVGDGLGPKWIETKARLKRKIYDFLLQHVESAAAALGNVSSITKPCHCEKAAREADEEQSCLGDPR</sequence>
<feature type="compositionally biased region" description="Low complexity" evidence="1">
    <location>
        <begin position="726"/>
        <end position="735"/>
    </location>
</feature>
<feature type="compositionally biased region" description="Low complexity" evidence="1">
    <location>
        <begin position="438"/>
        <end position="458"/>
    </location>
</feature>
<dbReference type="OrthoDB" id="773154at2759"/>
<dbReference type="Pfam" id="PF21647">
    <property type="entry name" value="DUF6857"/>
    <property type="match status" value="1"/>
</dbReference>
<dbReference type="EMBL" id="ABEU02000002">
    <property type="status" value="NOT_ANNOTATED_CDS"/>
    <property type="molecule type" value="Genomic_DNA"/>
</dbReference>
<dbReference type="InParanoid" id="A0A7I4D2C3"/>
<feature type="region of interest" description="Disordered" evidence="1">
    <location>
        <begin position="610"/>
        <end position="741"/>
    </location>
</feature>
<reference evidence="4 5" key="2">
    <citation type="journal article" date="2018" name="Plant J.">
        <title>The Physcomitrella patens chromosome-scale assembly reveals moss genome structure and evolution.</title>
        <authorList>
            <person name="Lang D."/>
            <person name="Ullrich K.K."/>
            <person name="Murat F."/>
            <person name="Fuchs J."/>
            <person name="Jenkins J."/>
            <person name="Haas F.B."/>
            <person name="Piednoel M."/>
            <person name="Gundlach H."/>
            <person name="Van Bel M."/>
            <person name="Meyberg R."/>
            <person name="Vives C."/>
            <person name="Morata J."/>
            <person name="Symeonidi A."/>
            <person name="Hiss M."/>
            <person name="Muchero W."/>
            <person name="Kamisugi Y."/>
            <person name="Saleh O."/>
            <person name="Blanc G."/>
            <person name="Decker E.L."/>
            <person name="van Gessel N."/>
            <person name="Grimwood J."/>
            <person name="Hayes R.D."/>
            <person name="Graham S.W."/>
            <person name="Gunter L.E."/>
            <person name="McDaniel S.F."/>
            <person name="Hoernstein S.N.W."/>
            <person name="Larsson A."/>
            <person name="Li F.W."/>
            <person name="Perroud P.F."/>
            <person name="Phillips J."/>
            <person name="Ranjan P."/>
            <person name="Rokshar D.S."/>
            <person name="Rothfels C.J."/>
            <person name="Schneider L."/>
            <person name="Shu S."/>
            <person name="Stevenson D.W."/>
            <person name="Thummler F."/>
            <person name="Tillich M."/>
            <person name="Villarreal Aguilar J.C."/>
            <person name="Widiez T."/>
            <person name="Wong G.K."/>
            <person name="Wymore A."/>
            <person name="Zhang Y."/>
            <person name="Zimmer A.D."/>
            <person name="Quatrano R.S."/>
            <person name="Mayer K.F.X."/>
            <person name="Goodstein D."/>
            <person name="Casacuberta J.M."/>
            <person name="Vandepoele K."/>
            <person name="Reski R."/>
            <person name="Cuming A.C."/>
            <person name="Tuskan G.A."/>
            <person name="Maumus F."/>
            <person name="Salse J."/>
            <person name="Schmutz J."/>
            <person name="Rensing S.A."/>
        </authorList>
    </citation>
    <scope>NUCLEOTIDE SEQUENCE [LARGE SCALE GENOMIC DNA]</scope>
    <source>
        <strain evidence="4 5">cv. Gransden 2004</strain>
    </source>
</reference>
<dbReference type="InterPro" id="IPR010341">
    <property type="entry name" value="DUF936_pln"/>
</dbReference>
<feature type="region of interest" description="Disordered" evidence="1">
    <location>
        <begin position="376"/>
        <end position="396"/>
    </location>
</feature>
<keyword evidence="5" id="KW-1185">Reference proteome</keyword>
<proteinExistence type="predicted"/>
<accession>A0A7I4D2C3</accession>